<accession>A0A0T5ZWU3</accession>
<dbReference type="Gene3D" id="2.40.300.10">
    <property type="entry name" value="Head decoration protein D"/>
    <property type="match status" value="1"/>
</dbReference>
<evidence type="ECO:0000313" key="3">
    <source>
        <dbReference type="Proteomes" id="UP000051297"/>
    </source>
</evidence>
<keyword evidence="1" id="KW-0472">Membrane</keyword>
<name>A0A0T5ZWU3_UNCKA</name>
<keyword evidence="1" id="KW-0812">Transmembrane</keyword>
<evidence type="ECO:0000313" key="2">
    <source>
        <dbReference type="EMBL" id="KRT67258.1"/>
    </source>
</evidence>
<keyword evidence="1" id="KW-1133">Transmembrane helix</keyword>
<dbReference type="EMBL" id="LDXK01000005">
    <property type="protein sequence ID" value="KRT67258.1"/>
    <property type="molecule type" value="Genomic_DNA"/>
</dbReference>
<proteinExistence type="predicted"/>
<dbReference type="Proteomes" id="UP000051297">
    <property type="component" value="Unassembled WGS sequence"/>
</dbReference>
<protein>
    <submittedName>
        <fullName evidence="2">Uncharacterized protein</fullName>
    </submittedName>
</protein>
<feature type="transmembrane region" description="Helical" evidence="1">
    <location>
        <begin position="41"/>
        <end position="59"/>
    </location>
</feature>
<comment type="caution">
    <text evidence="2">The sequence shown here is derived from an EMBL/GenBank/DDBJ whole genome shotgun (WGS) entry which is preliminary data.</text>
</comment>
<gene>
    <name evidence="2" type="ORF">XU08_C0005G0019</name>
</gene>
<evidence type="ECO:0000256" key="1">
    <source>
        <dbReference type="SAM" id="Phobius"/>
    </source>
</evidence>
<organism evidence="2 3">
    <name type="scientific">candidate division WWE3 bacterium CSP1-7</name>
    <dbReference type="NCBI Taxonomy" id="1576480"/>
    <lineage>
        <taxon>Bacteria</taxon>
        <taxon>Katanobacteria</taxon>
    </lineage>
</organism>
<reference evidence="2 3" key="1">
    <citation type="submission" date="2015-05" db="EMBL/GenBank/DDBJ databases">
        <title>Critical biogeochemical functions in the subsurface are associated with bacteria from new phyla and little studied lineages.</title>
        <authorList>
            <person name="Hug L.A."/>
            <person name="Thomas B.C."/>
            <person name="Sharon I."/>
            <person name="Brown C.T."/>
            <person name="Sharma R."/>
            <person name="Hettich R.L."/>
            <person name="Wilkins M.J."/>
            <person name="Williams K.H."/>
            <person name="Singh A."/>
            <person name="Banfield J.F."/>
        </authorList>
    </citation>
    <scope>NUCLEOTIDE SEQUENCE [LARGE SCALE GENOMIC DNA]</scope>
    <source>
        <strain evidence="2">CSP1-7</strain>
    </source>
</reference>
<dbReference type="STRING" id="1576480.XU08_C0005G0019"/>
<sequence length="709" mass="74006">MIFLMSVPAQGPVTIYAPQPVSVVGSLPPERRSKFQSKLKILLSILVVSGILSGFYPLIGEVRGVLTQGGSAVTLDRVLDENFNLSLVGNLEGSQLISTATDSDPLVVNSTSLVDNLNADLLDGQSGSYYIDTFPATGWTDDGATVRLTTVTDRVGIGTTAPEEPLHVFRSDTTGTDSLVKSGVFDLFLYADDATPGTNIYMGVQGRTRYYGVSGETAYAVAGVRGSFLNMSSGDVTEAVGVYTSVGNNSTGTIDRAIGFYNPAIANLSTGTINEAYGLLIGSPINSGGGTITDNYGIFIGNQSCAGCTNIWAVYAEAGDSYMNGNLTIGEQLRTTANSTNALNLLNNGISLESYFDVGVFLDNDNDDTGEAFRVLMDGASIELFTVDDSELRTIQPSFFESGVFTGLATGTLGYLSVLEDYGSDGIARVVDLTTTDDADVQVLRLGLGTDDTSGASSRFISFYASATGEDDGTGVGRIRLNSGGVAYETGGADYAEYVDVSSPVSQGDIISISGSGKKAVTGEHTIGVVSDTAGFVGNAKSEEPEADQAIVGFLGQILTKVTGNVQPGDLITASDIPGVGIEATEKGRIVGVALGSHSGDSVSKIRVFVNPGWWDPGTEITPEGTASVEIPDQLKLIGVEAEEGWFEKLITKMAEIASAIVENLKVKFLTVGDSEVPTGITIYDRANGEPYCVAVNEGTVVTTAGVCE</sequence>
<dbReference type="AlphaFoldDB" id="A0A0T5ZWU3"/>